<evidence type="ECO:0000313" key="1">
    <source>
        <dbReference type="EMBL" id="CAA0129277.1"/>
    </source>
</evidence>
<accession>A0A5S9R6C6</accession>
<protein>
    <submittedName>
        <fullName evidence="1">Uncharacterized protein</fullName>
    </submittedName>
</protein>
<evidence type="ECO:0000313" key="2">
    <source>
        <dbReference type="Proteomes" id="UP000430146"/>
    </source>
</evidence>
<sequence length="81" mass="9013">MMSNRRSLDELLARARAELAVNETITVYEFIDGGELPGFEIRRPANPYLGFGKSFVKLSASVARMAAQMENFADSLRKSLS</sequence>
<dbReference type="EMBL" id="CACSIP010000035">
    <property type="protein sequence ID" value="CAA0129277.1"/>
    <property type="molecule type" value="Genomic_DNA"/>
</dbReference>
<gene>
    <name evidence="1" type="ORF">AELLOGFF_05503</name>
</gene>
<proteinExistence type="predicted"/>
<name>A0A5S9R6C6_MYCVN</name>
<keyword evidence="2" id="KW-1185">Reference proteome</keyword>
<dbReference type="AlphaFoldDB" id="A0A5S9R6C6"/>
<organism evidence="1 2">
    <name type="scientific">Mycolicibacterium vanbaalenii</name>
    <name type="common">Mycobacterium vanbaalenii</name>
    <dbReference type="NCBI Taxonomy" id="110539"/>
    <lineage>
        <taxon>Bacteria</taxon>
        <taxon>Bacillati</taxon>
        <taxon>Actinomycetota</taxon>
        <taxon>Actinomycetes</taxon>
        <taxon>Mycobacteriales</taxon>
        <taxon>Mycobacteriaceae</taxon>
        <taxon>Mycolicibacterium</taxon>
    </lineage>
</organism>
<dbReference type="Proteomes" id="UP000430146">
    <property type="component" value="Unassembled WGS sequence"/>
</dbReference>
<reference evidence="1 2" key="1">
    <citation type="submission" date="2019-11" db="EMBL/GenBank/DDBJ databases">
        <authorList>
            <person name="Holert J."/>
        </authorList>
    </citation>
    <scope>NUCLEOTIDE SEQUENCE [LARGE SCALE GENOMIC DNA]</scope>
    <source>
        <strain evidence="1">BC8_1</strain>
    </source>
</reference>